<reference evidence="1 2" key="1">
    <citation type="submission" date="2019-10" db="EMBL/GenBank/DDBJ databases">
        <title>Assembly and Annotation for the nematode Trichostrongylus colubriformis.</title>
        <authorList>
            <person name="Martin J."/>
        </authorList>
    </citation>
    <scope>NUCLEOTIDE SEQUENCE [LARGE SCALE GENOMIC DNA]</scope>
    <source>
        <strain evidence="1">G859</strain>
        <tissue evidence="1">Whole worm</tissue>
    </source>
</reference>
<evidence type="ECO:0000313" key="2">
    <source>
        <dbReference type="Proteomes" id="UP001331761"/>
    </source>
</evidence>
<dbReference type="AlphaFoldDB" id="A0AAN8J0D1"/>
<dbReference type="EMBL" id="WIXE01017361">
    <property type="protein sequence ID" value="KAK5971809.1"/>
    <property type="molecule type" value="Genomic_DNA"/>
</dbReference>
<gene>
    <name evidence="1" type="ORF">GCK32_006356</name>
</gene>
<sequence length="199" mass="22110">MKRVKEFRAKVDDIATSRIPLSDGISSSNGAMTSLFPFHPKSVAAAKENEGEHEGFNNIFDRFRSDLLTSLKGQTRMIKHELCSALRLLESVIRLIADSEVHYRMLMAVNIFKNVKDKITDGERDQAKAGLFPSADDYVEDSAKLIADVVAQIRSIVGMKQLHEAIAVSWNVARSGEAGIPDPVVAGPSEQILRYFCRF</sequence>
<evidence type="ECO:0000313" key="1">
    <source>
        <dbReference type="EMBL" id="KAK5971809.1"/>
    </source>
</evidence>
<accession>A0AAN8J0D1</accession>
<comment type="caution">
    <text evidence="1">The sequence shown here is derived from an EMBL/GenBank/DDBJ whole genome shotgun (WGS) entry which is preliminary data.</text>
</comment>
<name>A0AAN8J0D1_TRICO</name>
<dbReference type="Proteomes" id="UP001331761">
    <property type="component" value="Unassembled WGS sequence"/>
</dbReference>
<protein>
    <submittedName>
        <fullName evidence="1">Activating signal cointegrator 1 complex subunit</fullName>
    </submittedName>
</protein>
<organism evidence="1 2">
    <name type="scientific">Trichostrongylus colubriformis</name>
    <name type="common">Black scour worm</name>
    <dbReference type="NCBI Taxonomy" id="6319"/>
    <lineage>
        <taxon>Eukaryota</taxon>
        <taxon>Metazoa</taxon>
        <taxon>Ecdysozoa</taxon>
        <taxon>Nematoda</taxon>
        <taxon>Chromadorea</taxon>
        <taxon>Rhabditida</taxon>
        <taxon>Rhabditina</taxon>
        <taxon>Rhabditomorpha</taxon>
        <taxon>Strongyloidea</taxon>
        <taxon>Trichostrongylidae</taxon>
        <taxon>Trichostrongylus</taxon>
    </lineage>
</organism>
<proteinExistence type="predicted"/>
<keyword evidence="2" id="KW-1185">Reference proteome</keyword>